<reference evidence="4" key="1">
    <citation type="journal article" date="2019" name="Int. J. Syst. Evol. Microbiol.">
        <title>The Global Catalogue of Microorganisms (GCM) 10K type strain sequencing project: providing services to taxonomists for standard genome sequencing and annotation.</title>
        <authorList>
            <consortium name="The Broad Institute Genomics Platform"/>
            <consortium name="The Broad Institute Genome Sequencing Center for Infectious Disease"/>
            <person name="Wu L."/>
            <person name="Ma J."/>
        </authorList>
    </citation>
    <scope>NUCLEOTIDE SEQUENCE [LARGE SCALE GENOMIC DNA]</scope>
    <source>
        <strain evidence="4">JCM 12389</strain>
    </source>
</reference>
<dbReference type="InterPro" id="IPR050378">
    <property type="entry name" value="Metallo-dep_Hydrolases_sf"/>
</dbReference>
<dbReference type="PANTHER" id="PTHR11647">
    <property type="entry name" value="HYDRANTOINASE/DIHYDROPYRIMIDINASE FAMILY MEMBER"/>
    <property type="match status" value="1"/>
</dbReference>
<sequence length="382" mass="40923">MITLIKNGEVYTPDCIGKQSILILNGKIAMIGHVDQEAVEKMGVDTEVIDAEGSIVVPGFIDPHVHLIGGGGEGGFATRTPEIQLSDMIQSGITTVVGLLGTDGTTRHMTSLLAKARGLEEEGISTYIYTGNYDVPTPTITSSVKDDVILIDKVIGTGEIAISDSRSGQPSLHELAKLAGESRVGGLLSGKAGVTHFHTGPGKEYLSLLHELLEKYEIPPSHLYATHVTRSQELLDDAIALAGKGAYVDMTADVKTGEWITYYKENRGDMSRLTLSSDGNGSLPKFDEGGNLIGFGVASTKTLYEQVVAAVKEQGLPLEEVLSLVTRNTAKVLRLRDKGRIEGKADADVLVLNKETLEIEHVLAKGQNMLKDQEIAVKGTFE</sequence>
<proteinExistence type="inferred from homology"/>
<evidence type="ECO:0000256" key="1">
    <source>
        <dbReference type="PIRNR" id="PIRNR001238"/>
    </source>
</evidence>
<organism evidence="3 4">
    <name type="scientific">Salinibacillus aidingensis</name>
    <dbReference type="NCBI Taxonomy" id="237684"/>
    <lineage>
        <taxon>Bacteria</taxon>
        <taxon>Bacillati</taxon>
        <taxon>Bacillota</taxon>
        <taxon>Bacilli</taxon>
        <taxon>Bacillales</taxon>
        <taxon>Bacillaceae</taxon>
        <taxon>Salinibacillus</taxon>
    </lineage>
</organism>
<evidence type="ECO:0000313" key="4">
    <source>
        <dbReference type="Proteomes" id="UP001500880"/>
    </source>
</evidence>
<comment type="similarity">
    <text evidence="1">Belongs to the peptidase M38 family.</text>
</comment>
<accession>A0ABP3KSQ5</accession>
<dbReference type="EMBL" id="BAAADO010000002">
    <property type="protein sequence ID" value="GAA0485729.1"/>
    <property type="molecule type" value="Genomic_DNA"/>
</dbReference>
<keyword evidence="1" id="KW-0862">Zinc</keyword>
<dbReference type="PANTHER" id="PTHR11647:SF1">
    <property type="entry name" value="COLLAPSIN RESPONSE MEDIATOR PROTEIN"/>
    <property type="match status" value="1"/>
</dbReference>
<dbReference type="InterPro" id="IPR010229">
    <property type="entry name" value="Pept_M38_dipep"/>
</dbReference>
<dbReference type="InterPro" id="IPR006680">
    <property type="entry name" value="Amidohydro-rel"/>
</dbReference>
<name>A0ABP3KSQ5_9BACI</name>
<gene>
    <name evidence="3" type="primary">iadA</name>
    <name evidence="3" type="ORF">GCM10008986_08810</name>
</gene>
<keyword evidence="4" id="KW-1185">Reference proteome</keyword>
<keyword evidence="1" id="KW-0645">Protease</keyword>
<dbReference type="InterPro" id="IPR032466">
    <property type="entry name" value="Metal_Hydrolase"/>
</dbReference>
<comment type="PTM">
    <text evidence="1">Carboxylation allows a single lysine to coordinate two zinc ions.</text>
</comment>
<protein>
    <recommendedName>
        <fullName evidence="1">Isoaspartyl dipeptidase</fullName>
        <ecNumber evidence="1">3.4.19.-</ecNumber>
    </recommendedName>
</protein>
<evidence type="ECO:0000259" key="2">
    <source>
        <dbReference type="Pfam" id="PF01979"/>
    </source>
</evidence>
<dbReference type="InterPro" id="IPR011059">
    <property type="entry name" value="Metal-dep_hydrolase_composite"/>
</dbReference>
<dbReference type="SUPFAM" id="SSF51338">
    <property type="entry name" value="Composite domain of metallo-dependent hydrolases"/>
    <property type="match status" value="1"/>
</dbReference>
<dbReference type="SUPFAM" id="SSF51556">
    <property type="entry name" value="Metallo-dependent hydrolases"/>
    <property type="match status" value="1"/>
</dbReference>
<dbReference type="Gene3D" id="2.30.40.10">
    <property type="entry name" value="Urease, subunit C, domain 1"/>
    <property type="match status" value="1"/>
</dbReference>
<feature type="domain" description="Amidohydrolase-related" evidence="2">
    <location>
        <begin position="55"/>
        <end position="366"/>
    </location>
</feature>
<comment type="subcellular location">
    <subcellularLocation>
        <location evidence="1">Cytoplasm</location>
    </subcellularLocation>
</comment>
<dbReference type="Pfam" id="PF01979">
    <property type="entry name" value="Amidohydro_1"/>
    <property type="match status" value="1"/>
</dbReference>
<comment type="function">
    <text evidence="1">Catalyzes the hydrolytic cleavage of a subset of L-isoaspartyl (L-beta-aspartyl) dipeptides. Used to degrade proteins damaged by L-isoaspartyl residues formation.</text>
</comment>
<evidence type="ECO:0000313" key="3">
    <source>
        <dbReference type="EMBL" id="GAA0485729.1"/>
    </source>
</evidence>
<keyword evidence="1" id="KW-0479">Metal-binding</keyword>
<dbReference type="Proteomes" id="UP001500880">
    <property type="component" value="Unassembled WGS sequence"/>
</dbReference>
<dbReference type="NCBIfam" id="TIGR01975">
    <property type="entry name" value="isoAsp_dipep"/>
    <property type="match status" value="1"/>
</dbReference>
<dbReference type="PIRSF" id="PIRSF001238">
    <property type="entry name" value="IadA"/>
    <property type="match status" value="1"/>
</dbReference>
<keyword evidence="1" id="KW-0482">Metalloprotease</keyword>
<keyword evidence="1" id="KW-0378">Hydrolase</keyword>
<dbReference type="Gene3D" id="3.20.20.140">
    <property type="entry name" value="Metal-dependent hydrolases"/>
    <property type="match status" value="1"/>
</dbReference>
<dbReference type="EC" id="3.4.19.-" evidence="1"/>
<comment type="caution">
    <text evidence="3">The sequence shown here is derived from an EMBL/GenBank/DDBJ whole genome shotgun (WGS) entry which is preliminary data.</text>
</comment>
<comment type="cofactor">
    <cofactor evidence="1">
        <name>Zn(2+)</name>
        <dbReference type="ChEBI" id="CHEBI:29105"/>
    </cofactor>
    <text evidence="1">Binds 2 Zn(2+) ions per subunit.</text>
</comment>
<dbReference type="RefSeq" id="WP_343838053.1">
    <property type="nucleotide sequence ID" value="NZ_BAAADO010000002.1"/>
</dbReference>